<keyword evidence="2" id="KW-1185">Reference proteome</keyword>
<dbReference type="Gene3D" id="3.30.420.40">
    <property type="match status" value="2"/>
</dbReference>
<sequence length="393" mass="43029">MLNFFPPEKKERLGIGVLSGTSVDGIDVGLVKLHGAGSQARPVLLAFQTYPIELEIRNLILTNLNPEKASLPALSQLNFLIGKIFADAVKKLIRESGFFPTEIDFVASHGQTFWHQPEPLQMAGYPICSTFQLGEGSVMANELGILTISDFRTAELSLGAEGAPLAPFLDYLLFGHSRKKRALLNIGGMSNLTAMRENCEKSDVIFFDAGPGNVLIDKAAAHFFGEPFDKNAEFSKRGKSSPPLLNKLLLENFYQKKPPKSTGRELFSDAYFQNILAFPECKTLARYDILATLTELTSEVIFRQYEAFVAPKFQINELIVSGGGAENPLIMQRLKEKFAFATVLKQDDLHASPIPAKAKEAVLFAVLGNELLSGQSASMRTSAMLGKISLPPA</sequence>
<dbReference type="KEGG" id="cts:Ctha_0868"/>
<accession>B3QWX2</accession>
<evidence type="ECO:0000313" key="2">
    <source>
        <dbReference type="Proteomes" id="UP000001208"/>
    </source>
</evidence>
<dbReference type="GO" id="GO:0006040">
    <property type="term" value="P:amino sugar metabolic process"/>
    <property type="evidence" value="ECO:0007669"/>
    <property type="project" value="InterPro"/>
</dbReference>
<dbReference type="AlphaFoldDB" id="B3QWX2"/>
<evidence type="ECO:0008006" key="3">
    <source>
        <dbReference type="Google" id="ProtNLM"/>
    </source>
</evidence>
<dbReference type="CDD" id="cd24050">
    <property type="entry name" value="ASKHA_NBD_ANMK"/>
    <property type="match status" value="1"/>
</dbReference>
<dbReference type="HOGENOM" id="CLU_038782_0_0_10"/>
<dbReference type="GO" id="GO:0009254">
    <property type="term" value="P:peptidoglycan turnover"/>
    <property type="evidence" value="ECO:0007669"/>
    <property type="project" value="InterPro"/>
</dbReference>
<dbReference type="NCBIfam" id="NF007148">
    <property type="entry name" value="PRK09585.3-2"/>
    <property type="match status" value="1"/>
</dbReference>
<dbReference type="PANTHER" id="PTHR30605:SF0">
    <property type="entry name" value="ANHYDRO-N-ACETYLMURAMIC ACID KINASE"/>
    <property type="match status" value="1"/>
</dbReference>
<gene>
    <name evidence="1" type="ordered locus">Ctha_0868</name>
</gene>
<evidence type="ECO:0000313" key="1">
    <source>
        <dbReference type="EMBL" id="ACF13336.1"/>
    </source>
</evidence>
<dbReference type="GO" id="GO:0016773">
    <property type="term" value="F:phosphotransferase activity, alcohol group as acceptor"/>
    <property type="evidence" value="ECO:0007669"/>
    <property type="project" value="InterPro"/>
</dbReference>
<reference evidence="1 2" key="1">
    <citation type="submission" date="2008-06" db="EMBL/GenBank/DDBJ databases">
        <title>Complete sequence of Chloroherpeton thalassium ATCC 35110.</title>
        <authorList>
            <consortium name="US DOE Joint Genome Institute"/>
            <person name="Lucas S."/>
            <person name="Copeland A."/>
            <person name="Lapidus A."/>
            <person name="Glavina del Rio T."/>
            <person name="Dalin E."/>
            <person name="Tice H."/>
            <person name="Bruce D."/>
            <person name="Goodwin L."/>
            <person name="Pitluck S."/>
            <person name="Schmutz J."/>
            <person name="Larimer F."/>
            <person name="Land M."/>
            <person name="Hauser L."/>
            <person name="Kyrpides N."/>
            <person name="Mikhailova N."/>
            <person name="Liu Z."/>
            <person name="Li T."/>
            <person name="Zhao F."/>
            <person name="Overmann J."/>
            <person name="Bryant D.A."/>
            <person name="Richardson P."/>
        </authorList>
    </citation>
    <scope>NUCLEOTIDE SEQUENCE [LARGE SCALE GENOMIC DNA]</scope>
    <source>
        <strain evidence="2">ATCC 35110 / GB-78</strain>
    </source>
</reference>
<protein>
    <recommendedName>
        <fullName evidence="3">Anhydro-N-acetylmuramic acid kinase</fullName>
    </recommendedName>
</protein>
<dbReference type="GO" id="GO:0005524">
    <property type="term" value="F:ATP binding"/>
    <property type="evidence" value="ECO:0007669"/>
    <property type="project" value="InterPro"/>
</dbReference>
<dbReference type="EMBL" id="CP001100">
    <property type="protein sequence ID" value="ACF13336.1"/>
    <property type="molecule type" value="Genomic_DNA"/>
</dbReference>
<dbReference type="Pfam" id="PF03702">
    <property type="entry name" value="AnmK"/>
    <property type="match status" value="1"/>
</dbReference>
<dbReference type="eggNOG" id="COG2377">
    <property type="taxonomic scope" value="Bacteria"/>
</dbReference>
<dbReference type="InterPro" id="IPR043129">
    <property type="entry name" value="ATPase_NBD"/>
</dbReference>
<dbReference type="PANTHER" id="PTHR30605">
    <property type="entry name" value="ANHYDRO-N-ACETYLMURAMIC ACID KINASE"/>
    <property type="match status" value="1"/>
</dbReference>
<name>B3QWX2_CHLT3</name>
<dbReference type="STRING" id="517418.Ctha_0868"/>
<dbReference type="RefSeq" id="WP_012499420.1">
    <property type="nucleotide sequence ID" value="NC_011026.1"/>
</dbReference>
<dbReference type="InterPro" id="IPR005338">
    <property type="entry name" value="Anhydro_N_Ac-Mur_kinase"/>
</dbReference>
<proteinExistence type="predicted"/>
<dbReference type="OrthoDB" id="9763949at2"/>
<dbReference type="SUPFAM" id="SSF53067">
    <property type="entry name" value="Actin-like ATPase domain"/>
    <property type="match status" value="1"/>
</dbReference>
<organism evidence="1 2">
    <name type="scientific">Chloroherpeton thalassium (strain ATCC 35110 / GB-78)</name>
    <dbReference type="NCBI Taxonomy" id="517418"/>
    <lineage>
        <taxon>Bacteria</taxon>
        <taxon>Pseudomonadati</taxon>
        <taxon>Chlorobiota</taxon>
        <taxon>Chlorobiia</taxon>
        <taxon>Chlorobiales</taxon>
        <taxon>Chloroherpetonaceae</taxon>
        <taxon>Chloroherpeton</taxon>
    </lineage>
</organism>
<dbReference type="Proteomes" id="UP000001208">
    <property type="component" value="Chromosome"/>
</dbReference>